<feature type="transmembrane region" description="Helical" evidence="1">
    <location>
        <begin position="576"/>
        <end position="594"/>
    </location>
</feature>
<dbReference type="Pfam" id="PF24384">
    <property type="entry name" value="Ig_TMM62"/>
    <property type="match status" value="1"/>
</dbReference>
<dbReference type="InterPro" id="IPR004843">
    <property type="entry name" value="Calcineurin-like_PHP"/>
</dbReference>
<comment type="caution">
    <text evidence="5">The sequence shown here is derived from an EMBL/GenBank/DDBJ whole genome shotgun (WGS) entry which is preliminary data.</text>
</comment>
<feature type="domain" description="TMEM62 C-terminal" evidence="4">
    <location>
        <begin position="446"/>
        <end position="569"/>
    </location>
</feature>
<dbReference type="Gene3D" id="2.60.40.10">
    <property type="entry name" value="Immunoglobulins"/>
    <property type="match status" value="1"/>
</dbReference>
<evidence type="ECO:0000313" key="5">
    <source>
        <dbReference type="EMBL" id="KAK6182281.1"/>
    </source>
</evidence>
<dbReference type="PANTHER" id="PTHR14795:SF0">
    <property type="entry name" value="TRANSMEMBRANE PROTEIN 62"/>
    <property type="match status" value="1"/>
</dbReference>
<keyword evidence="6" id="KW-1185">Reference proteome</keyword>
<dbReference type="Pfam" id="PF00149">
    <property type="entry name" value="Metallophos"/>
    <property type="match status" value="1"/>
</dbReference>
<name>A0AAN8JQR5_PATCE</name>
<feature type="domain" description="TMEM62 Ig-like" evidence="3">
    <location>
        <begin position="312"/>
        <end position="415"/>
    </location>
</feature>
<feature type="transmembrane region" description="Helical" evidence="1">
    <location>
        <begin position="530"/>
        <end position="555"/>
    </location>
</feature>
<keyword evidence="1" id="KW-0472">Membrane</keyword>
<feature type="transmembrane region" description="Helical" evidence="1">
    <location>
        <begin position="426"/>
        <end position="452"/>
    </location>
</feature>
<evidence type="ECO:0000259" key="2">
    <source>
        <dbReference type="Pfam" id="PF00149"/>
    </source>
</evidence>
<dbReference type="InterPro" id="IPR056229">
    <property type="entry name" value="Ig_TMM62"/>
</dbReference>
<reference evidence="5 6" key="1">
    <citation type="submission" date="2024-01" db="EMBL/GenBank/DDBJ databases">
        <title>The genome of the rayed Mediterranean limpet Patella caerulea (Linnaeus, 1758).</title>
        <authorList>
            <person name="Anh-Thu Weber A."/>
            <person name="Halstead-Nussloch G."/>
        </authorList>
    </citation>
    <scope>NUCLEOTIDE SEQUENCE [LARGE SCALE GENOMIC DNA]</scope>
    <source>
        <strain evidence="5">AATW-2023a</strain>
        <tissue evidence="5">Whole specimen</tissue>
    </source>
</reference>
<dbReference type="Proteomes" id="UP001347796">
    <property type="component" value="Unassembled WGS sequence"/>
</dbReference>
<dbReference type="SUPFAM" id="SSF56300">
    <property type="entry name" value="Metallo-dependent phosphatases"/>
    <property type="match status" value="1"/>
</dbReference>
<evidence type="ECO:0000259" key="4">
    <source>
        <dbReference type="Pfam" id="PF24394"/>
    </source>
</evidence>
<dbReference type="CDD" id="cd07401">
    <property type="entry name" value="MPP_TMEM62_N"/>
    <property type="match status" value="1"/>
</dbReference>
<dbReference type="GO" id="GO:0016787">
    <property type="term" value="F:hydrolase activity"/>
    <property type="evidence" value="ECO:0007669"/>
    <property type="project" value="InterPro"/>
</dbReference>
<feature type="transmembrane region" description="Helical" evidence="1">
    <location>
        <begin position="606"/>
        <end position="626"/>
    </location>
</feature>
<organism evidence="5 6">
    <name type="scientific">Patella caerulea</name>
    <name type="common">Rayed Mediterranean limpet</name>
    <dbReference type="NCBI Taxonomy" id="87958"/>
    <lineage>
        <taxon>Eukaryota</taxon>
        <taxon>Metazoa</taxon>
        <taxon>Spiralia</taxon>
        <taxon>Lophotrochozoa</taxon>
        <taxon>Mollusca</taxon>
        <taxon>Gastropoda</taxon>
        <taxon>Patellogastropoda</taxon>
        <taxon>Patelloidea</taxon>
        <taxon>Patellidae</taxon>
        <taxon>Patella</taxon>
    </lineage>
</organism>
<evidence type="ECO:0000259" key="3">
    <source>
        <dbReference type="Pfam" id="PF24384"/>
    </source>
</evidence>
<dbReference type="InterPro" id="IPR013783">
    <property type="entry name" value="Ig-like_fold"/>
</dbReference>
<sequence>MKFISLVLGVLVFFGIILSLFFDFLNPDSLTGEDDSQVYQSQVETGQSLSDENKNLFWFIQITDLHISKFKDFQRGPDLIEFCKSQLSIIKPELVITTGDLVDAKLPDFVSSTQFIEEWVEYKKILQICEEYTTAKWLDIRGNHDAFDVPDLESPRNYYREYSKQGPNHLTSYSYTHTTKYGKYSFIGVDACPDPGPKRPFNFFGQLNTDKLNDLAKLSEEKKDSNLTIWFGHYPTSVIVEDPPGIKHVMRKGVVYLCGHLHTLLGLVPSMYTRQKTGTLELELGDWRDNRMYRLLAVDNDLLSFVDMKISDWPVVLITNPKNSQYQNGRHEPLHIMKTSTHIRFLVFSNGDITSAIVSIDDTKLGSAQNTDGPLYTIAWDPSRYTKNMHIISVVVTDSLGNKREVKQPFSLDGSTTTGFGFLPRLILMLNISVVGKMWFGGFVFFLTFFLTSLRQCGNIRRYFLEGEGKICYIFNIWMFKLWLTSRTNFTYYATIGFILYVTFGPWFIGDLLGEYTGCVFVWGIFIKDTFLPASITYFYGIFQLMTFNIPLMLITSHILDIRSRQRSKNIIQSNTHLIIPFIILLLFQSYLAYREFPTAYGTKALVMGPVRTGSIIYGLIVYYYAHQIRINDGKNPSSCSSS</sequence>
<dbReference type="PANTHER" id="PTHR14795">
    <property type="entry name" value="HELICASE RELATED"/>
    <property type="match status" value="1"/>
</dbReference>
<accession>A0AAN8JQR5</accession>
<feature type="domain" description="Calcineurin-like phosphoesterase" evidence="2">
    <location>
        <begin position="58"/>
        <end position="263"/>
    </location>
</feature>
<dbReference type="InterPro" id="IPR041871">
    <property type="entry name" value="MPP_TMEM62"/>
</dbReference>
<evidence type="ECO:0000256" key="1">
    <source>
        <dbReference type="SAM" id="Phobius"/>
    </source>
</evidence>
<dbReference type="AlphaFoldDB" id="A0AAN8JQR5"/>
<gene>
    <name evidence="5" type="ORF">SNE40_009998</name>
</gene>
<evidence type="ECO:0000313" key="6">
    <source>
        <dbReference type="Proteomes" id="UP001347796"/>
    </source>
</evidence>
<dbReference type="Gene3D" id="3.60.21.10">
    <property type="match status" value="1"/>
</dbReference>
<keyword evidence="1" id="KW-1133">Transmembrane helix</keyword>
<proteinExistence type="predicted"/>
<feature type="transmembrane region" description="Helical" evidence="1">
    <location>
        <begin position="490"/>
        <end position="510"/>
    </location>
</feature>
<dbReference type="InterPro" id="IPR029052">
    <property type="entry name" value="Metallo-depent_PP-like"/>
</dbReference>
<evidence type="ECO:0008006" key="7">
    <source>
        <dbReference type="Google" id="ProtNLM"/>
    </source>
</evidence>
<keyword evidence="1" id="KW-0812">Transmembrane</keyword>
<dbReference type="EMBL" id="JAZGQO010000007">
    <property type="protein sequence ID" value="KAK6182281.1"/>
    <property type="molecule type" value="Genomic_DNA"/>
</dbReference>
<dbReference type="Pfam" id="PF24394">
    <property type="entry name" value="TMEM62_C"/>
    <property type="match status" value="1"/>
</dbReference>
<dbReference type="InterPro" id="IPR056230">
    <property type="entry name" value="TMEM62_C"/>
</dbReference>
<protein>
    <recommendedName>
        <fullName evidence="7">Transmembrane protein 62</fullName>
    </recommendedName>
</protein>